<gene>
    <name evidence="2" type="ORF">DSM107010_55320</name>
</gene>
<evidence type="ECO:0000313" key="3">
    <source>
        <dbReference type="Proteomes" id="UP000282574"/>
    </source>
</evidence>
<protein>
    <recommendedName>
        <fullName evidence="1">HTH cro/C1-type domain-containing protein</fullName>
    </recommendedName>
</protein>
<dbReference type="InterPro" id="IPR001387">
    <property type="entry name" value="Cro/C1-type_HTH"/>
</dbReference>
<dbReference type="Gene3D" id="1.10.260.40">
    <property type="entry name" value="lambda repressor-like DNA-binding domains"/>
    <property type="match status" value="1"/>
</dbReference>
<feature type="domain" description="HTH cro/C1-type" evidence="1">
    <location>
        <begin position="14"/>
        <end position="72"/>
    </location>
</feature>
<keyword evidence="3" id="KW-1185">Reference proteome</keyword>
<dbReference type="GO" id="GO:0003677">
    <property type="term" value="F:DNA binding"/>
    <property type="evidence" value="ECO:0007669"/>
    <property type="project" value="InterPro"/>
</dbReference>
<name>A0AB37UD19_9CYAN</name>
<reference evidence="2 3" key="1">
    <citation type="journal article" date="2019" name="Genome Biol. Evol.">
        <title>Day and night: Metabolic profiles and evolutionary relationships of six axenic non-marine cyanobacteria.</title>
        <authorList>
            <person name="Will S.E."/>
            <person name="Henke P."/>
            <person name="Boedeker C."/>
            <person name="Huang S."/>
            <person name="Brinkmann H."/>
            <person name="Rohde M."/>
            <person name="Jarek M."/>
            <person name="Friedl T."/>
            <person name="Seufert S."/>
            <person name="Schumacher M."/>
            <person name="Overmann J."/>
            <person name="Neumann-Schaal M."/>
            <person name="Petersen J."/>
        </authorList>
    </citation>
    <scope>NUCLEOTIDE SEQUENCE [LARGE SCALE GENOMIC DNA]</scope>
    <source>
        <strain evidence="2 3">SAG 39.79</strain>
    </source>
</reference>
<dbReference type="PROSITE" id="PS50943">
    <property type="entry name" value="HTH_CROC1"/>
    <property type="match status" value="1"/>
</dbReference>
<dbReference type="InterPro" id="IPR010982">
    <property type="entry name" value="Lambda_DNA-bd_dom_sf"/>
</dbReference>
<dbReference type="RefSeq" id="WP_106166794.1">
    <property type="nucleotide sequence ID" value="NZ_JAVKZF010000001.1"/>
</dbReference>
<comment type="caution">
    <text evidence="2">The sequence shown here is derived from an EMBL/GenBank/DDBJ whole genome shotgun (WGS) entry which is preliminary data.</text>
</comment>
<dbReference type="AlphaFoldDB" id="A0AB37UD19"/>
<dbReference type="CDD" id="cd00093">
    <property type="entry name" value="HTH_XRE"/>
    <property type="match status" value="1"/>
</dbReference>
<organism evidence="2 3">
    <name type="scientific">Chroococcidiopsis cubana SAG 39.79</name>
    <dbReference type="NCBI Taxonomy" id="388085"/>
    <lineage>
        <taxon>Bacteria</taxon>
        <taxon>Bacillati</taxon>
        <taxon>Cyanobacteriota</taxon>
        <taxon>Cyanophyceae</taxon>
        <taxon>Chroococcidiopsidales</taxon>
        <taxon>Chroococcidiopsidaceae</taxon>
        <taxon>Chroococcidiopsis</taxon>
    </lineage>
</organism>
<proteinExistence type="predicted"/>
<dbReference type="SUPFAM" id="SSF47413">
    <property type="entry name" value="lambda repressor-like DNA-binding domains"/>
    <property type="match status" value="1"/>
</dbReference>
<accession>A0AB37UD19</accession>
<dbReference type="Pfam" id="PF13443">
    <property type="entry name" value="HTH_26"/>
    <property type="match status" value="1"/>
</dbReference>
<sequence length="78" mass="8941">MTVKERPLVIRWKLKTVMADRDMSSKDLAALLKVNRTTLSNWRNSKGIPPFSDPSKTLNDLCIYLKCTPSDLIEYTPD</sequence>
<dbReference type="Proteomes" id="UP000282574">
    <property type="component" value="Unassembled WGS sequence"/>
</dbReference>
<evidence type="ECO:0000313" key="2">
    <source>
        <dbReference type="EMBL" id="RUT05379.1"/>
    </source>
</evidence>
<dbReference type="EMBL" id="RSCK01000077">
    <property type="protein sequence ID" value="RUT05379.1"/>
    <property type="molecule type" value="Genomic_DNA"/>
</dbReference>
<evidence type="ECO:0000259" key="1">
    <source>
        <dbReference type="PROSITE" id="PS50943"/>
    </source>
</evidence>